<dbReference type="InterPro" id="IPR011992">
    <property type="entry name" value="EF-hand-dom_pair"/>
</dbReference>
<evidence type="ECO:0000256" key="1">
    <source>
        <dbReference type="ARBA" id="ARBA00022737"/>
    </source>
</evidence>
<feature type="domain" description="EF-hand" evidence="3">
    <location>
        <begin position="59"/>
        <end position="94"/>
    </location>
</feature>
<dbReference type="InterPro" id="IPR050145">
    <property type="entry name" value="Centrin_CML-like"/>
</dbReference>
<reference evidence="4 5" key="1">
    <citation type="submission" date="2024-08" db="EMBL/GenBank/DDBJ databases">
        <title>Gnathostoma spinigerum genome.</title>
        <authorList>
            <person name="Gonzalez-Bertolin B."/>
            <person name="Monzon S."/>
            <person name="Zaballos A."/>
            <person name="Jimenez P."/>
            <person name="Dekumyoy P."/>
            <person name="Varona S."/>
            <person name="Cuesta I."/>
            <person name="Sumanam S."/>
            <person name="Adisakwattana P."/>
            <person name="Gasser R.B."/>
            <person name="Hernandez-Gonzalez A."/>
            <person name="Young N.D."/>
            <person name="Perteguer M.J."/>
        </authorList>
    </citation>
    <scope>NUCLEOTIDE SEQUENCE [LARGE SCALE GENOMIC DNA]</scope>
    <source>
        <strain evidence="4">AL3</strain>
        <tissue evidence="4">Liver</tissue>
    </source>
</reference>
<dbReference type="EMBL" id="JBGFUD010003652">
    <property type="protein sequence ID" value="MFH4978913.1"/>
    <property type="molecule type" value="Genomic_DNA"/>
</dbReference>
<feature type="domain" description="EF-hand" evidence="3">
    <location>
        <begin position="97"/>
        <end position="127"/>
    </location>
</feature>
<dbReference type="Proteomes" id="UP001608902">
    <property type="component" value="Unassembled WGS sequence"/>
</dbReference>
<dbReference type="InterPro" id="IPR018247">
    <property type="entry name" value="EF_Hand_1_Ca_BS"/>
</dbReference>
<evidence type="ECO:0000259" key="3">
    <source>
        <dbReference type="PROSITE" id="PS50222"/>
    </source>
</evidence>
<sequence>MGTCCSSTRNTKKPTEEDYYGDIKDEDLHGIFKEFDLNGDGWIQKDELKAVMIKMGQCPTEDELNAMFVAADKDQDGNIDFNEFLKIAHANPLSLSLRAVFEELDFDGDGCVTRSELRAAFQRMGHNLSDADIKAIYKHVHSNKDGKINFQVNKTLYNTV</sequence>
<accession>A0ABD6EPI6</accession>
<dbReference type="PANTHER" id="PTHR23050">
    <property type="entry name" value="CALCIUM BINDING PROTEIN"/>
    <property type="match status" value="1"/>
</dbReference>
<comment type="caution">
    <text evidence="4">The sequence shown here is derived from an EMBL/GenBank/DDBJ whole genome shotgun (WGS) entry which is preliminary data.</text>
</comment>
<evidence type="ECO:0000313" key="4">
    <source>
        <dbReference type="EMBL" id="MFH4978913.1"/>
    </source>
</evidence>
<protein>
    <recommendedName>
        <fullName evidence="3">EF-hand domain-containing protein</fullName>
    </recommendedName>
</protein>
<proteinExistence type="predicted"/>
<keyword evidence="5" id="KW-1185">Reference proteome</keyword>
<dbReference type="AlphaFoldDB" id="A0ABD6EPI6"/>
<feature type="domain" description="EF-hand" evidence="3">
    <location>
        <begin position="23"/>
        <end position="58"/>
    </location>
</feature>
<gene>
    <name evidence="4" type="ORF">AB6A40_005622</name>
</gene>
<dbReference type="CDD" id="cd00051">
    <property type="entry name" value="EFh"/>
    <property type="match status" value="1"/>
</dbReference>
<dbReference type="PROSITE" id="PS50222">
    <property type="entry name" value="EF_HAND_2"/>
    <property type="match status" value="3"/>
</dbReference>
<dbReference type="SMART" id="SM00054">
    <property type="entry name" value="EFh"/>
    <property type="match status" value="4"/>
</dbReference>
<dbReference type="InterPro" id="IPR002048">
    <property type="entry name" value="EF_hand_dom"/>
</dbReference>
<dbReference type="Gene3D" id="1.10.238.10">
    <property type="entry name" value="EF-hand"/>
    <property type="match status" value="2"/>
</dbReference>
<dbReference type="Pfam" id="PF13499">
    <property type="entry name" value="EF-hand_7"/>
    <property type="match status" value="2"/>
</dbReference>
<dbReference type="PROSITE" id="PS00018">
    <property type="entry name" value="EF_HAND_1"/>
    <property type="match status" value="3"/>
</dbReference>
<evidence type="ECO:0000256" key="2">
    <source>
        <dbReference type="ARBA" id="ARBA00022837"/>
    </source>
</evidence>
<dbReference type="FunFam" id="1.10.238.10:FF:000482">
    <property type="entry name" value="CALmodulin related genes"/>
    <property type="match status" value="1"/>
</dbReference>
<keyword evidence="1" id="KW-0677">Repeat</keyword>
<name>A0ABD6EPI6_9BILA</name>
<organism evidence="4 5">
    <name type="scientific">Gnathostoma spinigerum</name>
    <dbReference type="NCBI Taxonomy" id="75299"/>
    <lineage>
        <taxon>Eukaryota</taxon>
        <taxon>Metazoa</taxon>
        <taxon>Ecdysozoa</taxon>
        <taxon>Nematoda</taxon>
        <taxon>Chromadorea</taxon>
        <taxon>Rhabditida</taxon>
        <taxon>Spirurina</taxon>
        <taxon>Gnathostomatomorpha</taxon>
        <taxon>Gnathostomatoidea</taxon>
        <taxon>Gnathostomatidae</taxon>
        <taxon>Gnathostoma</taxon>
    </lineage>
</organism>
<keyword evidence="2" id="KW-0106">Calcium</keyword>
<dbReference type="SUPFAM" id="SSF47473">
    <property type="entry name" value="EF-hand"/>
    <property type="match status" value="1"/>
</dbReference>
<evidence type="ECO:0000313" key="5">
    <source>
        <dbReference type="Proteomes" id="UP001608902"/>
    </source>
</evidence>